<keyword evidence="6" id="KW-1185">Reference proteome</keyword>
<dbReference type="InterPro" id="IPR020904">
    <property type="entry name" value="Sc_DH/Rdtase_CS"/>
</dbReference>
<dbReference type="Proteomes" id="UP000317421">
    <property type="component" value="Unassembled WGS sequence"/>
</dbReference>
<evidence type="ECO:0000313" key="6">
    <source>
        <dbReference type="Proteomes" id="UP000317421"/>
    </source>
</evidence>
<evidence type="ECO:0000313" key="5">
    <source>
        <dbReference type="EMBL" id="TWT99730.1"/>
    </source>
</evidence>
<dbReference type="SUPFAM" id="SSF51735">
    <property type="entry name" value="NAD(P)-binding Rossmann-fold domains"/>
    <property type="match status" value="1"/>
</dbReference>
<dbReference type="PANTHER" id="PTHR44196">
    <property type="entry name" value="DEHYDROGENASE/REDUCTASE SDR FAMILY MEMBER 7B"/>
    <property type="match status" value="1"/>
</dbReference>
<dbReference type="PANTHER" id="PTHR44196:SF1">
    <property type="entry name" value="DEHYDROGENASE_REDUCTASE SDR FAMILY MEMBER 7B"/>
    <property type="match status" value="1"/>
</dbReference>
<dbReference type="PROSITE" id="PS00061">
    <property type="entry name" value="ADH_SHORT"/>
    <property type="match status" value="1"/>
</dbReference>
<gene>
    <name evidence="5" type="primary">sadH_2</name>
    <name evidence="5" type="ORF">Pla108_06730</name>
</gene>
<dbReference type="Gene3D" id="3.40.50.720">
    <property type="entry name" value="NAD(P)-binding Rossmann-like Domain"/>
    <property type="match status" value="1"/>
</dbReference>
<feature type="domain" description="Ketoreductase" evidence="4">
    <location>
        <begin position="7"/>
        <end position="191"/>
    </location>
</feature>
<evidence type="ECO:0000256" key="3">
    <source>
        <dbReference type="RuleBase" id="RU000363"/>
    </source>
</evidence>
<reference evidence="5 6" key="1">
    <citation type="submission" date="2019-02" db="EMBL/GenBank/DDBJ databases">
        <title>Deep-cultivation of Planctomycetes and their phenomic and genomic characterization uncovers novel biology.</title>
        <authorList>
            <person name="Wiegand S."/>
            <person name="Jogler M."/>
            <person name="Boedeker C."/>
            <person name="Pinto D."/>
            <person name="Vollmers J."/>
            <person name="Rivas-Marin E."/>
            <person name="Kohn T."/>
            <person name="Peeters S.H."/>
            <person name="Heuer A."/>
            <person name="Rast P."/>
            <person name="Oberbeckmann S."/>
            <person name="Bunk B."/>
            <person name="Jeske O."/>
            <person name="Meyerdierks A."/>
            <person name="Storesund J.E."/>
            <person name="Kallscheuer N."/>
            <person name="Luecker S."/>
            <person name="Lage O.M."/>
            <person name="Pohl T."/>
            <person name="Merkel B.J."/>
            <person name="Hornburger P."/>
            <person name="Mueller R.-W."/>
            <person name="Bruemmer F."/>
            <person name="Labrenz M."/>
            <person name="Spormann A.M."/>
            <person name="Op Den Camp H."/>
            <person name="Overmann J."/>
            <person name="Amann R."/>
            <person name="Jetten M.S.M."/>
            <person name="Mascher T."/>
            <person name="Medema M.H."/>
            <person name="Devos D.P."/>
            <person name="Kaster A.-K."/>
            <person name="Ovreas L."/>
            <person name="Rohde M."/>
            <person name="Galperin M.Y."/>
            <person name="Jogler C."/>
        </authorList>
    </citation>
    <scope>NUCLEOTIDE SEQUENCE [LARGE SCALE GENOMIC DNA]</scope>
    <source>
        <strain evidence="5 6">Pla108</strain>
    </source>
</reference>
<evidence type="ECO:0000256" key="2">
    <source>
        <dbReference type="ARBA" id="ARBA00023002"/>
    </source>
</evidence>
<dbReference type="InterPro" id="IPR036291">
    <property type="entry name" value="NAD(P)-bd_dom_sf"/>
</dbReference>
<dbReference type="PRINTS" id="PR00080">
    <property type="entry name" value="SDRFAMILY"/>
</dbReference>
<evidence type="ECO:0000259" key="4">
    <source>
        <dbReference type="SMART" id="SM00822"/>
    </source>
</evidence>
<comment type="caution">
    <text evidence="5">The sequence shown here is derived from an EMBL/GenBank/DDBJ whole genome shotgun (WGS) entry which is preliminary data.</text>
</comment>
<evidence type="ECO:0000256" key="1">
    <source>
        <dbReference type="ARBA" id="ARBA00006484"/>
    </source>
</evidence>
<dbReference type="EMBL" id="SJPR01000001">
    <property type="protein sequence ID" value="TWT99730.1"/>
    <property type="molecule type" value="Genomic_DNA"/>
</dbReference>
<name>A0A5C6AJZ0_9BACT</name>
<dbReference type="SMART" id="SM00822">
    <property type="entry name" value="PKS_KR"/>
    <property type="match status" value="1"/>
</dbReference>
<organism evidence="5 6">
    <name type="scientific">Botrimarina colliarenosi</name>
    <dbReference type="NCBI Taxonomy" id="2528001"/>
    <lineage>
        <taxon>Bacteria</taxon>
        <taxon>Pseudomonadati</taxon>
        <taxon>Planctomycetota</taxon>
        <taxon>Planctomycetia</taxon>
        <taxon>Pirellulales</taxon>
        <taxon>Lacipirellulaceae</taxon>
        <taxon>Botrimarina</taxon>
    </lineage>
</organism>
<dbReference type="CDD" id="cd05233">
    <property type="entry name" value="SDR_c"/>
    <property type="match status" value="1"/>
</dbReference>
<dbReference type="GO" id="GO:0016020">
    <property type="term" value="C:membrane"/>
    <property type="evidence" value="ECO:0007669"/>
    <property type="project" value="TreeGrafter"/>
</dbReference>
<dbReference type="OrthoDB" id="9810734at2"/>
<dbReference type="InterPro" id="IPR002347">
    <property type="entry name" value="SDR_fam"/>
</dbReference>
<proteinExistence type="inferred from homology"/>
<dbReference type="GO" id="GO:0016491">
    <property type="term" value="F:oxidoreductase activity"/>
    <property type="evidence" value="ECO:0007669"/>
    <property type="project" value="UniProtKB-KW"/>
</dbReference>
<keyword evidence="2 5" id="KW-0560">Oxidoreductase</keyword>
<dbReference type="PIRSF" id="PIRSF000126">
    <property type="entry name" value="11-beta-HSD1"/>
    <property type="match status" value="1"/>
</dbReference>
<accession>A0A5C6AJZ0</accession>
<sequence length="302" mass="32140">MRRLAGKTALVTGAARGIGRAIALRLAAKGVRLALVDRDAPGLAQTQRDAEQFGVAALSIPCDLTDNHDLEALAEGLLDCWAGVDVLVNNAGIAYYGPTHAMAPEDADEVLATNLHAPVKLTHALLPALLARPESHVLNVCSVLGLAVMPRVAVYCASKHALIGYSKALRVEYGRQGLGVTTLCPGFVRTALIEDATSSGRSMRRPPGVCCVSLDRVAHAAVRGIERNRRQVIVDPVGRWIRGTMAAAPGLFDWMHSLGKARRAANKRAELAALHPEVETALRLKLGRSAPPLQVQPPRQVA</sequence>
<dbReference type="RefSeq" id="WP_146442965.1">
    <property type="nucleotide sequence ID" value="NZ_SJPR01000001.1"/>
</dbReference>
<dbReference type="InterPro" id="IPR057326">
    <property type="entry name" value="KR_dom"/>
</dbReference>
<protein>
    <submittedName>
        <fullName evidence="5">Putative oxidoreductase SadH</fullName>
        <ecNumber evidence="5">1.-.-.-</ecNumber>
    </submittedName>
</protein>
<comment type="similarity">
    <text evidence="1 3">Belongs to the short-chain dehydrogenases/reductases (SDR) family.</text>
</comment>
<dbReference type="AlphaFoldDB" id="A0A5C6AJZ0"/>
<dbReference type="Pfam" id="PF00106">
    <property type="entry name" value="adh_short"/>
    <property type="match status" value="1"/>
</dbReference>
<dbReference type="EC" id="1.-.-.-" evidence="5"/>
<dbReference type="PRINTS" id="PR00081">
    <property type="entry name" value="GDHRDH"/>
</dbReference>